<organism evidence="1 2">
    <name type="scientific">Sporosarcina psychrophila</name>
    <name type="common">Bacillus psychrophilus</name>
    <dbReference type="NCBI Taxonomy" id="1476"/>
    <lineage>
        <taxon>Bacteria</taxon>
        <taxon>Bacillati</taxon>
        <taxon>Bacillota</taxon>
        <taxon>Bacilli</taxon>
        <taxon>Bacillales</taxon>
        <taxon>Caryophanaceae</taxon>
        <taxon>Sporosarcina</taxon>
    </lineage>
</organism>
<evidence type="ECO:0000313" key="2">
    <source>
        <dbReference type="Proteomes" id="UP000698173"/>
    </source>
</evidence>
<sequence>NTEGLLSIVREIKNNSNKSIWIYSGYTFEYLIQNEENKKLLHLCDVLVDGPFVEELKDLTLQFRGSSNQRIIDLVQTRLEKQIVLWTDRKE</sequence>
<reference evidence="1" key="1">
    <citation type="journal article" date="2021" name="PeerJ">
        <title>Extensive microbial diversity within the chicken gut microbiome revealed by metagenomics and culture.</title>
        <authorList>
            <person name="Gilroy R."/>
            <person name="Ravi A."/>
            <person name="Getino M."/>
            <person name="Pursley I."/>
            <person name="Horton D.L."/>
            <person name="Alikhan N.F."/>
            <person name="Baker D."/>
            <person name="Gharbi K."/>
            <person name="Hall N."/>
            <person name="Watson M."/>
            <person name="Adriaenssens E.M."/>
            <person name="Foster-Nyarko E."/>
            <person name="Jarju S."/>
            <person name="Secka A."/>
            <person name="Antonio M."/>
            <person name="Oren A."/>
            <person name="Chaudhuri R.R."/>
            <person name="La Ragione R."/>
            <person name="Hildebrand F."/>
            <person name="Pallen M.J."/>
        </authorList>
    </citation>
    <scope>NUCLEOTIDE SEQUENCE</scope>
    <source>
        <strain evidence="1">CHK171-7178</strain>
    </source>
</reference>
<dbReference type="EMBL" id="DYWT01000047">
    <property type="protein sequence ID" value="HJF30711.1"/>
    <property type="molecule type" value="Genomic_DNA"/>
</dbReference>
<protein>
    <submittedName>
        <fullName evidence="1">Radical SAM protein</fullName>
    </submittedName>
</protein>
<dbReference type="Proteomes" id="UP000698173">
    <property type="component" value="Unassembled WGS sequence"/>
</dbReference>
<proteinExistence type="predicted"/>
<dbReference type="AlphaFoldDB" id="A0A921FX96"/>
<comment type="caution">
    <text evidence="1">The sequence shown here is derived from an EMBL/GenBank/DDBJ whole genome shotgun (WGS) entry which is preliminary data.</text>
</comment>
<feature type="non-terminal residue" evidence="1">
    <location>
        <position position="1"/>
    </location>
</feature>
<gene>
    <name evidence="1" type="ORF">K8V56_02885</name>
</gene>
<dbReference type="Pfam" id="PF13353">
    <property type="entry name" value="Fer4_12"/>
    <property type="match status" value="1"/>
</dbReference>
<accession>A0A921FX96</accession>
<name>A0A921FX96_SPOPS</name>
<evidence type="ECO:0000313" key="1">
    <source>
        <dbReference type="EMBL" id="HJF30711.1"/>
    </source>
</evidence>
<reference evidence="1" key="2">
    <citation type="submission" date="2021-09" db="EMBL/GenBank/DDBJ databases">
        <authorList>
            <person name="Gilroy R."/>
        </authorList>
    </citation>
    <scope>NUCLEOTIDE SEQUENCE</scope>
    <source>
        <strain evidence="1">CHK171-7178</strain>
    </source>
</reference>